<protein>
    <submittedName>
        <fullName evidence="2">FkbM family methyltransferase</fullName>
        <ecNumber evidence="2">2.1.1.-</ecNumber>
    </submittedName>
</protein>
<feature type="domain" description="Methyltransferase FkbM" evidence="1">
    <location>
        <begin position="93"/>
        <end position="252"/>
    </location>
</feature>
<dbReference type="RefSeq" id="WP_339966887.1">
    <property type="nucleotide sequence ID" value="NZ_JBBHJY010000004.1"/>
</dbReference>
<reference evidence="2 3" key="1">
    <citation type="submission" date="2024-03" db="EMBL/GenBank/DDBJ databases">
        <authorList>
            <person name="Jo J.-H."/>
        </authorList>
    </citation>
    <scope>NUCLEOTIDE SEQUENCE [LARGE SCALE GENOMIC DNA]</scope>
    <source>
        <strain evidence="2 3">AS3R-12</strain>
    </source>
</reference>
<dbReference type="EC" id="2.1.1.-" evidence="2"/>
<evidence type="ECO:0000313" key="2">
    <source>
        <dbReference type="EMBL" id="MEJ6010326.1"/>
    </source>
</evidence>
<name>A0ABU8S9T6_9SPHN</name>
<dbReference type="InterPro" id="IPR052514">
    <property type="entry name" value="SAM-dependent_MTase"/>
</dbReference>
<dbReference type="Proteomes" id="UP001379235">
    <property type="component" value="Unassembled WGS sequence"/>
</dbReference>
<sequence>MKQTIKRWRDNSPLMEPMCRLLRATGMVPARLWHHLPFTGTADFLVAGNRVRMNHFGAEIENSLFWAGFGADWEGTTLLAWERLAIGQNVIFDVGANTGLFAVAAKAASPQAKVHAFEPLPAIADRLRANVALNGFDVTVHAAAVSDSDGTAEIKLMQADHEYSASFEHMDWMDTAEAISVEVPLIRLASVIAQSGDRPDLIKIDVERHEPQALRGLWPALVDGPMPAIVIEILDDESAAAVAAEVSGRGYRTYVIREGVGIEEDTIRFVPGTMNWLLLPKGMSGPAGELAAQLAAKGRISHAELSGMRPRSHSQPRNSN</sequence>
<evidence type="ECO:0000259" key="1">
    <source>
        <dbReference type="Pfam" id="PF05050"/>
    </source>
</evidence>
<proteinExistence type="predicted"/>
<keyword evidence="2" id="KW-0808">Transferase</keyword>
<dbReference type="SUPFAM" id="SSF53335">
    <property type="entry name" value="S-adenosyl-L-methionine-dependent methyltransferases"/>
    <property type="match status" value="1"/>
</dbReference>
<dbReference type="Pfam" id="PF05050">
    <property type="entry name" value="Methyltransf_21"/>
    <property type="match status" value="1"/>
</dbReference>
<dbReference type="GO" id="GO:0032259">
    <property type="term" value="P:methylation"/>
    <property type="evidence" value="ECO:0007669"/>
    <property type="project" value="UniProtKB-KW"/>
</dbReference>
<dbReference type="NCBIfam" id="TIGR01444">
    <property type="entry name" value="fkbM_fam"/>
    <property type="match status" value="1"/>
</dbReference>
<dbReference type="EMBL" id="JBBHJY010000004">
    <property type="protein sequence ID" value="MEJ6010326.1"/>
    <property type="molecule type" value="Genomic_DNA"/>
</dbReference>
<dbReference type="Gene3D" id="3.40.50.150">
    <property type="entry name" value="Vaccinia Virus protein VP39"/>
    <property type="match status" value="1"/>
</dbReference>
<dbReference type="InterPro" id="IPR006342">
    <property type="entry name" value="FkbM_mtfrase"/>
</dbReference>
<dbReference type="GO" id="GO:0008168">
    <property type="term" value="F:methyltransferase activity"/>
    <property type="evidence" value="ECO:0007669"/>
    <property type="project" value="UniProtKB-KW"/>
</dbReference>
<keyword evidence="3" id="KW-1185">Reference proteome</keyword>
<gene>
    <name evidence="2" type="ORF">WG900_10385</name>
</gene>
<dbReference type="PANTHER" id="PTHR34203">
    <property type="entry name" value="METHYLTRANSFERASE, FKBM FAMILY PROTEIN"/>
    <property type="match status" value="1"/>
</dbReference>
<dbReference type="InterPro" id="IPR029063">
    <property type="entry name" value="SAM-dependent_MTases_sf"/>
</dbReference>
<organism evidence="2 3">
    <name type="scientific">Novosphingobium aquae</name>
    <dbReference type="NCBI Taxonomy" id="3133435"/>
    <lineage>
        <taxon>Bacteria</taxon>
        <taxon>Pseudomonadati</taxon>
        <taxon>Pseudomonadota</taxon>
        <taxon>Alphaproteobacteria</taxon>
        <taxon>Sphingomonadales</taxon>
        <taxon>Sphingomonadaceae</taxon>
        <taxon>Novosphingobium</taxon>
    </lineage>
</organism>
<dbReference type="PANTHER" id="PTHR34203:SF15">
    <property type="entry name" value="SLL1173 PROTEIN"/>
    <property type="match status" value="1"/>
</dbReference>
<keyword evidence="2" id="KW-0489">Methyltransferase</keyword>
<comment type="caution">
    <text evidence="2">The sequence shown here is derived from an EMBL/GenBank/DDBJ whole genome shotgun (WGS) entry which is preliminary data.</text>
</comment>
<accession>A0ABU8S9T6</accession>
<evidence type="ECO:0000313" key="3">
    <source>
        <dbReference type="Proteomes" id="UP001379235"/>
    </source>
</evidence>